<accession>A0ABX0VGF1</accession>
<evidence type="ECO:0000313" key="3">
    <source>
        <dbReference type="EMBL" id="NIX77127.1"/>
    </source>
</evidence>
<evidence type="ECO:0000256" key="1">
    <source>
        <dbReference type="ARBA" id="ARBA00004613"/>
    </source>
</evidence>
<evidence type="ECO:0000313" key="4">
    <source>
        <dbReference type="Proteomes" id="UP000707352"/>
    </source>
</evidence>
<dbReference type="PANTHER" id="PTHR38340">
    <property type="entry name" value="S-LAYER PROTEIN"/>
    <property type="match status" value="1"/>
</dbReference>
<dbReference type="InterPro" id="IPR018511">
    <property type="entry name" value="Hemolysin-typ_Ca-bd_CS"/>
</dbReference>
<dbReference type="SUPFAM" id="SSF51120">
    <property type="entry name" value="beta-Roll"/>
    <property type="match status" value="1"/>
</dbReference>
<comment type="subcellular location">
    <subcellularLocation>
        <location evidence="1">Secreted</location>
    </subcellularLocation>
</comment>
<dbReference type="InterPro" id="IPR050557">
    <property type="entry name" value="RTX_toxin/Mannuronan_C5-epim"/>
</dbReference>
<dbReference type="Pfam" id="PF00353">
    <property type="entry name" value="HemolysinCabind"/>
    <property type="match status" value="1"/>
</dbReference>
<name>A0ABX0VGF1_9HYPH</name>
<keyword evidence="4" id="KW-1185">Reference proteome</keyword>
<dbReference type="PRINTS" id="PR00313">
    <property type="entry name" value="CABNDNGRPT"/>
</dbReference>
<dbReference type="PANTHER" id="PTHR38340:SF1">
    <property type="entry name" value="S-LAYER PROTEIN"/>
    <property type="match status" value="1"/>
</dbReference>
<comment type="caution">
    <text evidence="3">The sequence shown here is derived from an EMBL/GenBank/DDBJ whole genome shotgun (WGS) entry which is preliminary data.</text>
</comment>
<dbReference type="Gene3D" id="2.150.10.10">
    <property type="entry name" value="Serralysin-like metalloprotease, C-terminal"/>
    <property type="match status" value="2"/>
</dbReference>
<sequence length="381" mass="38957">MVWYAPISGTTAVNSTANGDSLFIGPTVTLSVTGSRAAYFEGAGDVADIYGTVVSTSLTAIRFGADPAGKGHTIDVHAGAFIRGYGDSGFFAAGYGTQFTNGGNIFGSNAGVAFSASDPSSTSTLTNSGSISATQRGVYQLNFGNLNIINSGVIQGQYAFDSPTTGVIAITNTGTMAGTVNLGSGSDVYNGASGRLSGKLFAAGGNDKIMGGIDNDWFDGGLGDDVLYGGVGTDTVFGGAGNDKLYGDAGNDSLDGGGDNDTLYGGAGNDLLTGGVGKDIFVFNTALNKTTNVDKIIDFSHADDTIWLSKGIFKGAGTGALQSKFFYKGTKAHDVDDRIIYDKATGALYYDPDGTGSRAQIKFATLTNKPANLAYNDFLLV</sequence>
<evidence type="ECO:0000256" key="2">
    <source>
        <dbReference type="ARBA" id="ARBA00022525"/>
    </source>
</evidence>
<dbReference type="PROSITE" id="PS00330">
    <property type="entry name" value="HEMOLYSIN_CALCIUM"/>
    <property type="match status" value="2"/>
</dbReference>
<protein>
    <submittedName>
        <fullName evidence="3">Calcium-binding protein</fullName>
    </submittedName>
</protein>
<dbReference type="InterPro" id="IPR001343">
    <property type="entry name" value="Hemolysn_Ca-bd"/>
</dbReference>
<dbReference type="RefSeq" id="WP_167673014.1">
    <property type="nucleotide sequence ID" value="NZ_JAATJS010000003.1"/>
</dbReference>
<dbReference type="InterPro" id="IPR011049">
    <property type="entry name" value="Serralysin-like_metalloprot_C"/>
</dbReference>
<organism evidence="3 4">
    <name type="scientific">Microvirga terricola</name>
    <dbReference type="NCBI Taxonomy" id="2719797"/>
    <lineage>
        <taxon>Bacteria</taxon>
        <taxon>Pseudomonadati</taxon>
        <taxon>Pseudomonadota</taxon>
        <taxon>Alphaproteobacteria</taxon>
        <taxon>Hyphomicrobiales</taxon>
        <taxon>Methylobacteriaceae</taxon>
        <taxon>Microvirga</taxon>
    </lineage>
</organism>
<keyword evidence="2" id="KW-0964">Secreted</keyword>
<proteinExistence type="predicted"/>
<gene>
    <name evidence="3" type="ORF">HB375_10935</name>
</gene>
<reference evidence="3 4" key="1">
    <citation type="submission" date="2020-03" db="EMBL/GenBank/DDBJ databases">
        <title>The genome sequence of Microvirga sp. c23x22.</title>
        <authorList>
            <person name="Zhang X."/>
        </authorList>
    </citation>
    <scope>NUCLEOTIDE SEQUENCE [LARGE SCALE GENOMIC DNA]</scope>
    <source>
        <strain evidence="4">c23x22</strain>
    </source>
</reference>
<dbReference type="EMBL" id="JAATJS010000003">
    <property type="protein sequence ID" value="NIX77127.1"/>
    <property type="molecule type" value="Genomic_DNA"/>
</dbReference>
<dbReference type="Proteomes" id="UP000707352">
    <property type="component" value="Unassembled WGS sequence"/>
</dbReference>